<evidence type="ECO:0000259" key="2">
    <source>
        <dbReference type="Pfam" id="PF00149"/>
    </source>
</evidence>
<keyword evidence="1" id="KW-0472">Membrane</keyword>
<dbReference type="GO" id="GO:0016791">
    <property type="term" value="F:phosphatase activity"/>
    <property type="evidence" value="ECO:0007669"/>
    <property type="project" value="TreeGrafter"/>
</dbReference>
<keyword evidence="1" id="KW-0812">Transmembrane</keyword>
<dbReference type="STRING" id="39966.A0A369JZM3"/>
<comment type="caution">
    <text evidence="3">The sequence shown here is derived from an EMBL/GenBank/DDBJ whole genome shotgun (WGS) entry which is preliminary data.</text>
</comment>
<feature type="domain" description="Calcineurin-like phosphoesterase" evidence="2">
    <location>
        <begin position="67"/>
        <end position="164"/>
    </location>
</feature>
<dbReference type="GO" id="GO:0000298">
    <property type="term" value="F:endopolyphosphatase activity"/>
    <property type="evidence" value="ECO:0007669"/>
    <property type="project" value="TreeGrafter"/>
</dbReference>
<reference evidence="3" key="1">
    <citation type="submission" date="2018-04" db="EMBL/GenBank/DDBJ databases">
        <title>Whole genome sequencing of Hypsizygus marmoreus.</title>
        <authorList>
            <person name="Choi I.-G."/>
            <person name="Min B."/>
            <person name="Kim J.-G."/>
            <person name="Kim S."/>
            <person name="Oh Y.-L."/>
            <person name="Kong W.-S."/>
            <person name="Park H."/>
            <person name="Jeong J."/>
            <person name="Song E.-S."/>
        </authorList>
    </citation>
    <scope>NUCLEOTIDE SEQUENCE [LARGE SCALE GENOMIC DNA]</scope>
    <source>
        <strain evidence="3">51987-8</strain>
    </source>
</reference>
<evidence type="ECO:0000256" key="1">
    <source>
        <dbReference type="SAM" id="Phobius"/>
    </source>
</evidence>
<protein>
    <submittedName>
        <fullName evidence="3">Serine/threonine-protein phosphatase 1</fullName>
    </submittedName>
</protein>
<evidence type="ECO:0000313" key="4">
    <source>
        <dbReference type="Proteomes" id="UP000076154"/>
    </source>
</evidence>
<sequence>MTEPAIRQAFAYAVICFFVVFFFSDGLSNHISTLRVPPGNNLPDFGQYQELRSLPEEQFPLEDDKKRVIVVGDIHGSYKYLNTLLKKISYEPSSDILVHVGDIITKGPHNGSMEVLSYMASNNITGVRGNHDQKVVEWRGWMKWINSLPGGRRWLEELNSKWGHAEASGASPDVWLEDEKRKYKSKWWQMIPEGWSLLGDHYSVAHAMTEAEYKYLLALPLVIHVPTAHAYIVHAGILPSDPQYSHDHRRQPLARIPHLPTQFKGKTPSKHETYRILRKLQELAVVRQVPQNQVPYNLLNMRSIVDGKVTKDGDGRPWSKAWKHDVSRCQGYDKEIDVMKHKKDLLPCYPSTVIYGHAASRGLDIKRWSIGLDSGCVYGRRLTALILGPKLKKRADDADDDVDANKDEKTIPFGEKGRGRIVSIPCS</sequence>
<organism evidence="3 4">
    <name type="scientific">Hypsizygus marmoreus</name>
    <name type="common">White beech mushroom</name>
    <name type="synonym">Agaricus marmoreus</name>
    <dbReference type="NCBI Taxonomy" id="39966"/>
    <lineage>
        <taxon>Eukaryota</taxon>
        <taxon>Fungi</taxon>
        <taxon>Dikarya</taxon>
        <taxon>Basidiomycota</taxon>
        <taxon>Agaricomycotina</taxon>
        <taxon>Agaricomycetes</taxon>
        <taxon>Agaricomycetidae</taxon>
        <taxon>Agaricales</taxon>
        <taxon>Tricholomatineae</taxon>
        <taxon>Lyophyllaceae</taxon>
        <taxon>Hypsizygus</taxon>
    </lineage>
</organism>
<dbReference type="SUPFAM" id="SSF56300">
    <property type="entry name" value="Metallo-dependent phosphatases"/>
    <property type="match status" value="1"/>
</dbReference>
<dbReference type="Pfam" id="PF00149">
    <property type="entry name" value="Metallophos"/>
    <property type="match status" value="1"/>
</dbReference>
<accession>A0A369JZM3</accession>
<dbReference type="EMBL" id="LUEZ02000040">
    <property type="protein sequence ID" value="RDB25795.1"/>
    <property type="molecule type" value="Genomic_DNA"/>
</dbReference>
<dbReference type="GO" id="GO:0005737">
    <property type="term" value="C:cytoplasm"/>
    <property type="evidence" value="ECO:0007669"/>
    <property type="project" value="TreeGrafter"/>
</dbReference>
<gene>
    <name evidence="3" type="primary">pphA</name>
    <name evidence="3" type="ORF">Hypma_006605</name>
</gene>
<evidence type="ECO:0000313" key="3">
    <source>
        <dbReference type="EMBL" id="RDB25795.1"/>
    </source>
</evidence>
<dbReference type="Proteomes" id="UP000076154">
    <property type="component" value="Unassembled WGS sequence"/>
</dbReference>
<dbReference type="Gene3D" id="3.60.21.10">
    <property type="match status" value="1"/>
</dbReference>
<dbReference type="InterPro" id="IPR029052">
    <property type="entry name" value="Metallo-depent_PP-like"/>
</dbReference>
<dbReference type="PANTHER" id="PTHR42850">
    <property type="entry name" value="METALLOPHOSPHOESTERASE"/>
    <property type="match status" value="1"/>
</dbReference>
<dbReference type="AlphaFoldDB" id="A0A369JZM3"/>
<dbReference type="InParanoid" id="A0A369JZM3"/>
<feature type="transmembrane region" description="Helical" evidence="1">
    <location>
        <begin position="9"/>
        <end position="27"/>
    </location>
</feature>
<name>A0A369JZM3_HYPMA</name>
<keyword evidence="4" id="KW-1185">Reference proteome</keyword>
<dbReference type="GO" id="GO:0006798">
    <property type="term" value="P:polyphosphate catabolic process"/>
    <property type="evidence" value="ECO:0007669"/>
    <property type="project" value="TreeGrafter"/>
</dbReference>
<keyword evidence="1" id="KW-1133">Transmembrane helix</keyword>
<dbReference type="InterPro" id="IPR050126">
    <property type="entry name" value="Ap4A_hydrolase"/>
</dbReference>
<dbReference type="PANTHER" id="PTHR42850:SF4">
    <property type="entry name" value="ZINC-DEPENDENT ENDOPOLYPHOSPHATASE"/>
    <property type="match status" value="1"/>
</dbReference>
<dbReference type="OrthoDB" id="10267127at2759"/>
<dbReference type="InterPro" id="IPR004843">
    <property type="entry name" value="Calcineurin-like_PHP"/>
</dbReference>
<proteinExistence type="predicted"/>